<comment type="caution">
    <text evidence="1">The sequence shown here is derived from an EMBL/GenBank/DDBJ whole genome shotgun (WGS) entry which is preliminary data.</text>
</comment>
<name>A0ACC1QFU0_9HYPO</name>
<keyword evidence="2" id="KW-1185">Reference proteome</keyword>
<protein>
    <submittedName>
        <fullName evidence="1">Uncharacterized protein</fullName>
    </submittedName>
</protein>
<dbReference type="EMBL" id="JANAKD010002097">
    <property type="protein sequence ID" value="KAJ3474802.1"/>
    <property type="molecule type" value="Genomic_DNA"/>
</dbReference>
<evidence type="ECO:0000313" key="1">
    <source>
        <dbReference type="EMBL" id="KAJ3474802.1"/>
    </source>
</evidence>
<dbReference type="Proteomes" id="UP001148737">
    <property type="component" value="Unassembled WGS sequence"/>
</dbReference>
<evidence type="ECO:0000313" key="2">
    <source>
        <dbReference type="Proteomes" id="UP001148737"/>
    </source>
</evidence>
<organism evidence="1 2">
    <name type="scientific">Lecanicillium saksenae</name>
    <dbReference type="NCBI Taxonomy" id="468837"/>
    <lineage>
        <taxon>Eukaryota</taxon>
        <taxon>Fungi</taxon>
        <taxon>Dikarya</taxon>
        <taxon>Ascomycota</taxon>
        <taxon>Pezizomycotina</taxon>
        <taxon>Sordariomycetes</taxon>
        <taxon>Hypocreomycetidae</taxon>
        <taxon>Hypocreales</taxon>
        <taxon>Cordycipitaceae</taxon>
        <taxon>Lecanicillium</taxon>
    </lineage>
</organism>
<sequence>MWRAVSNYLTVYTLDDNDAAMSFLARRSFRYQLVDEGSEAEKQTQSSNFNYNRFPWLLSLVIGIFAFLFGALFGVFILAPQPAADLQRQPPTPKFPGIARPDIDINVISQTFWYNRTFGEAPDHKGTAEAWESIVPLGQGTVRFPHESQNLYTLSVVHQLHCLWSIHGSLYSTSRNNHAETSDAHMRHCFDYIRQGLMCASDTSLEPVDPKLGGVTGWGNERVCRDYQQVVAWAEDHRVSDLRGFQETPHHHRK</sequence>
<accession>A0ACC1QFU0</accession>
<gene>
    <name evidence="1" type="ORF">NLG97_g9688</name>
</gene>
<reference evidence="1" key="1">
    <citation type="submission" date="2022-07" db="EMBL/GenBank/DDBJ databases">
        <title>Genome Sequence of Lecanicillium saksenae.</title>
        <authorList>
            <person name="Buettner E."/>
        </authorList>
    </citation>
    <scope>NUCLEOTIDE SEQUENCE</scope>
    <source>
        <strain evidence="1">VT-O1</strain>
    </source>
</reference>
<proteinExistence type="predicted"/>